<proteinExistence type="predicted"/>
<evidence type="ECO:0000313" key="2">
    <source>
        <dbReference type="EMBL" id="KAK3239612.1"/>
    </source>
</evidence>
<dbReference type="AlphaFoldDB" id="A0AAE0GEG7"/>
<evidence type="ECO:0000313" key="3">
    <source>
        <dbReference type="EMBL" id="KAK3276450.1"/>
    </source>
</evidence>
<dbReference type="Proteomes" id="UP001190700">
    <property type="component" value="Unassembled WGS sequence"/>
</dbReference>
<feature type="region of interest" description="Disordered" evidence="1">
    <location>
        <begin position="1"/>
        <end position="26"/>
    </location>
</feature>
<accession>A0AAE0GEG7</accession>
<reference evidence="3" key="2">
    <citation type="submission" date="2023-06" db="EMBL/GenBank/DDBJ databases">
        <title>Long-read-based genome assembly of the green algal bacterivore Cymbomonas tetramitiformis.</title>
        <authorList>
            <person name="Gyaltshen Y."/>
            <person name="Rozenberg A."/>
            <person name="Paasch A."/>
            <person name="Burns J.A."/>
            <person name="Warring S."/>
            <person name="Larson R."/>
            <person name="Maurer-Alcala X."/>
            <person name="Dacks J."/>
            <person name="Kim E."/>
        </authorList>
    </citation>
    <scope>NUCLEOTIDE SEQUENCE</scope>
    <source>
        <strain evidence="3">PLY_AMNH</strain>
    </source>
</reference>
<protein>
    <submittedName>
        <fullName evidence="3">Uncharacterized protein</fullName>
    </submittedName>
</protein>
<sequence length="89" mass="9721">MATSGQSTVQDDDNDEDTATSNKPLLGKMYQGIVTRTFGTSTYEPETARARRAGICPRCGEEAAKSTHKSGWCSKCQKNDSLFDFSEGF</sequence>
<comment type="caution">
    <text evidence="3">The sequence shown here is derived from an EMBL/GenBank/DDBJ whole genome shotgun (WGS) entry which is preliminary data.</text>
</comment>
<keyword evidence="4" id="KW-1185">Reference proteome</keyword>
<dbReference type="EMBL" id="LGRX02033864">
    <property type="protein sequence ID" value="KAK3239612.1"/>
    <property type="molecule type" value="Genomic_DNA"/>
</dbReference>
<name>A0AAE0GEG7_9CHLO</name>
<reference evidence="3 4" key="1">
    <citation type="journal article" date="2015" name="Genome Biol. Evol.">
        <title>Comparative Genomics of a Bacterivorous Green Alga Reveals Evolutionary Causalities and Consequences of Phago-Mixotrophic Mode of Nutrition.</title>
        <authorList>
            <person name="Burns J.A."/>
            <person name="Paasch A."/>
            <person name="Narechania A."/>
            <person name="Kim E."/>
        </authorList>
    </citation>
    <scope>NUCLEOTIDE SEQUENCE [LARGE SCALE GENOMIC DNA]</scope>
    <source>
        <strain evidence="3">PLY_AMNH</strain>
    </source>
</reference>
<evidence type="ECO:0000313" key="4">
    <source>
        <dbReference type="Proteomes" id="UP001190700"/>
    </source>
</evidence>
<dbReference type="EMBL" id="LGRX02006550">
    <property type="protein sequence ID" value="KAK3276450.1"/>
    <property type="molecule type" value="Genomic_DNA"/>
</dbReference>
<evidence type="ECO:0000256" key="1">
    <source>
        <dbReference type="SAM" id="MobiDB-lite"/>
    </source>
</evidence>
<gene>
    <name evidence="3" type="ORF">CYMTET_15467</name>
    <name evidence="2" type="ORF">CYMTET_50468</name>
</gene>
<organism evidence="3 4">
    <name type="scientific">Cymbomonas tetramitiformis</name>
    <dbReference type="NCBI Taxonomy" id="36881"/>
    <lineage>
        <taxon>Eukaryota</taxon>
        <taxon>Viridiplantae</taxon>
        <taxon>Chlorophyta</taxon>
        <taxon>Pyramimonadophyceae</taxon>
        <taxon>Pyramimonadales</taxon>
        <taxon>Pyramimonadaceae</taxon>
        <taxon>Cymbomonas</taxon>
    </lineage>
</organism>